<evidence type="ECO:0000256" key="5">
    <source>
        <dbReference type="ARBA" id="ARBA00022605"/>
    </source>
</evidence>
<dbReference type="AlphaFoldDB" id="A0A521BM16"/>
<keyword evidence="9 10" id="KW-0368">Histidine biosynthesis</keyword>
<keyword evidence="5 10" id="KW-0028">Amino-acid biosynthesis</keyword>
<evidence type="ECO:0000256" key="10">
    <source>
        <dbReference type="HAMAP-Rule" id="MF_01020"/>
    </source>
</evidence>
<sequence>MADIKTLTQKDYDFLIELETLLYERKEEMPKGSYTTSMYKKGLDKIAQKVGEEAVETVIASKNEKNKETINEAADLIFHLMLLLAEKEIPLHKVIKKLRKRHNKGNHKHIGE</sequence>
<evidence type="ECO:0000256" key="8">
    <source>
        <dbReference type="ARBA" id="ARBA00022840"/>
    </source>
</evidence>
<evidence type="ECO:0000256" key="1">
    <source>
        <dbReference type="ARBA" id="ARBA00001460"/>
    </source>
</evidence>
<proteinExistence type="inferred from homology"/>
<evidence type="ECO:0000256" key="2">
    <source>
        <dbReference type="ARBA" id="ARBA00004496"/>
    </source>
</evidence>
<dbReference type="FunFam" id="1.10.287.1080:FF:000002">
    <property type="entry name" value="Histidine biosynthesis bifunctional protein HisIE"/>
    <property type="match status" value="1"/>
</dbReference>
<comment type="similarity">
    <text evidence="10">Belongs to the PRA-PH family.</text>
</comment>
<dbReference type="GO" id="GO:0000105">
    <property type="term" value="P:L-histidine biosynthetic process"/>
    <property type="evidence" value="ECO:0007669"/>
    <property type="project" value="UniProtKB-UniRule"/>
</dbReference>
<dbReference type="HAMAP" id="MF_01020">
    <property type="entry name" value="HisE"/>
    <property type="match status" value="1"/>
</dbReference>
<dbReference type="NCBIfam" id="TIGR03188">
    <property type="entry name" value="histidine_hisI"/>
    <property type="match status" value="1"/>
</dbReference>
<keyword evidence="8 10" id="KW-0067">ATP-binding</keyword>
<dbReference type="InterPro" id="IPR021130">
    <property type="entry name" value="PRib-ATP_PPHydrolase-like"/>
</dbReference>
<dbReference type="UniPathway" id="UPA00031">
    <property type="reaction ID" value="UER00007"/>
</dbReference>
<dbReference type="GO" id="GO:0004636">
    <property type="term" value="F:phosphoribosyl-ATP diphosphatase activity"/>
    <property type="evidence" value="ECO:0007669"/>
    <property type="project" value="UniProtKB-UniRule"/>
</dbReference>
<dbReference type="GO" id="GO:0005737">
    <property type="term" value="C:cytoplasm"/>
    <property type="evidence" value="ECO:0007669"/>
    <property type="project" value="UniProtKB-SubCell"/>
</dbReference>
<evidence type="ECO:0000256" key="9">
    <source>
        <dbReference type="ARBA" id="ARBA00023102"/>
    </source>
</evidence>
<comment type="subcellular location">
    <subcellularLocation>
        <location evidence="2 10">Cytoplasm</location>
    </subcellularLocation>
</comment>
<dbReference type="EC" id="3.6.1.31" evidence="10"/>
<gene>
    <name evidence="10" type="primary">hisE</name>
    <name evidence="11" type="ORF">SAMN06265219_102390</name>
</gene>
<keyword evidence="6 10" id="KW-0547">Nucleotide-binding</keyword>
<evidence type="ECO:0000313" key="12">
    <source>
        <dbReference type="Proteomes" id="UP000317557"/>
    </source>
</evidence>
<evidence type="ECO:0000313" key="11">
    <source>
        <dbReference type="EMBL" id="SMO48194.1"/>
    </source>
</evidence>
<evidence type="ECO:0000256" key="4">
    <source>
        <dbReference type="ARBA" id="ARBA00022490"/>
    </source>
</evidence>
<evidence type="ECO:0000256" key="7">
    <source>
        <dbReference type="ARBA" id="ARBA00022801"/>
    </source>
</evidence>
<evidence type="ECO:0000256" key="6">
    <source>
        <dbReference type="ARBA" id="ARBA00022741"/>
    </source>
</evidence>
<keyword evidence="4 10" id="KW-0963">Cytoplasm</keyword>
<dbReference type="PANTHER" id="PTHR42945">
    <property type="entry name" value="HISTIDINE BIOSYNTHESIS BIFUNCTIONAL PROTEIN"/>
    <property type="match status" value="1"/>
</dbReference>
<accession>A0A521BM16</accession>
<keyword evidence="12" id="KW-1185">Reference proteome</keyword>
<dbReference type="RefSeq" id="WP_142453384.1">
    <property type="nucleotide sequence ID" value="NZ_FXTP01000002.1"/>
</dbReference>
<comment type="catalytic activity">
    <reaction evidence="1 10">
        <text>1-(5-phospho-beta-D-ribosyl)-ATP + H2O = 1-(5-phospho-beta-D-ribosyl)-5'-AMP + diphosphate + H(+)</text>
        <dbReference type="Rhea" id="RHEA:22828"/>
        <dbReference type="ChEBI" id="CHEBI:15377"/>
        <dbReference type="ChEBI" id="CHEBI:15378"/>
        <dbReference type="ChEBI" id="CHEBI:33019"/>
        <dbReference type="ChEBI" id="CHEBI:59457"/>
        <dbReference type="ChEBI" id="CHEBI:73183"/>
        <dbReference type="EC" id="3.6.1.31"/>
    </reaction>
</comment>
<dbReference type="GO" id="GO:0005524">
    <property type="term" value="F:ATP binding"/>
    <property type="evidence" value="ECO:0007669"/>
    <property type="project" value="UniProtKB-KW"/>
</dbReference>
<dbReference type="CDD" id="cd11534">
    <property type="entry name" value="NTP-PPase_HisIE_like"/>
    <property type="match status" value="1"/>
</dbReference>
<name>A0A521BM16_9BACT</name>
<keyword evidence="7 10" id="KW-0378">Hydrolase</keyword>
<comment type="pathway">
    <text evidence="3 10">Amino-acid biosynthesis; L-histidine biosynthesis; L-histidine from 5-phospho-alpha-D-ribose 1-diphosphate: step 2/9.</text>
</comment>
<dbReference type="Proteomes" id="UP000317557">
    <property type="component" value="Unassembled WGS sequence"/>
</dbReference>
<dbReference type="OrthoDB" id="9795769at2"/>
<reference evidence="11 12" key="1">
    <citation type="submission" date="2017-05" db="EMBL/GenBank/DDBJ databases">
        <authorList>
            <person name="Varghese N."/>
            <person name="Submissions S."/>
        </authorList>
    </citation>
    <scope>NUCLEOTIDE SEQUENCE [LARGE SCALE GENOMIC DNA]</scope>
    <source>
        <strain evidence="11 12">DSM 21985</strain>
    </source>
</reference>
<organism evidence="11 12">
    <name type="scientific">Gracilimonas mengyeensis</name>
    <dbReference type="NCBI Taxonomy" id="1302730"/>
    <lineage>
        <taxon>Bacteria</taxon>
        <taxon>Pseudomonadati</taxon>
        <taxon>Balneolota</taxon>
        <taxon>Balneolia</taxon>
        <taxon>Balneolales</taxon>
        <taxon>Balneolaceae</taxon>
        <taxon>Gracilimonas</taxon>
    </lineage>
</organism>
<dbReference type="Pfam" id="PF01503">
    <property type="entry name" value="PRA-PH"/>
    <property type="match status" value="1"/>
</dbReference>
<protein>
    <recommendedName>
        <fullName evidence="10">Phosphoribosyl-ATP pyrophosphatase</fullName>
        <shortName evidence="10">PRA-PH</shortName>
        <ecNumber evidence="10">3.6.1.31</ecNumber>
    </recommendedName>
</protein>
<dbReference type="Gene3D" id="1.10.287.1080">
    <property type="entry name" value="MazG-like"/>
    <property type="match status" value="1"/>
</dbReference>
<dbReference type="InterPro" id="IPR008179">
    <property type="entry name" value="HisE"/>
</dbReference>
<dbReference type="EMBL" id="FXTP01000002">
    <property type="protein sequence ID" value="SMO48194.1"/>
    <property type="molecule type" value="Genomic_DNA"/>
</dbReference>
<evidence type="ECO:0000256" key="3">
    <source>
        <dbReference type="ARBA" id="ARBA00005204"/>
    </source>
</evidence>
<dbReference type="PANTHER" id="PTHR42945:SF9">
    <property type="entry name" value="HISTIDINE BIOSYNTHESIS BIFUNCTIONAL PROTEIN HISIE"/>
    <property type="match status" value="1"/>
</dbReference>
<dbReference type="SUPFAM" id="SSF101386">
    <property type="entry name" value="all-alpha NTP pyrophosphatases"/>
    <property type="match status" value="1"/>
</dbReference>